<dbReference type="EMBL" id="AP024233">
    <property type="protein sequence ID" value="BCO08882.1"/>
    <property type="molecule type" value="Genomic_DNA"/>
</dbReference>
<reference evidence="1" key="1">
    <citation type="submission" date="2020-12" db="EMBL/GenBank/DDBJ databases">
        <title>Desulfobium dissulfuricans gen. nov., sp. nov., a novel mesophilic, sulfate-reducing bacterium isolated from a deep-sea hydrothermal vent.</title>
        <authorList>
            <person name="Hashimoto Y."/>
            <person name="Tame A."/>
            <person name="Sawayama S."/>
            <person name="Miyazaki J."/>
            <person name="Takai K."/>
            <person name="Nakagawa S."/>
        </authorList>
    </citation>
    <scope>NUCLEOTIDE SEQUENCE</scope>
    <source>
        <strain evidence="1">GF1</strain>
    </source>
</reference>
<sequence>MAEVDSPVEVGFAEFIARLMSEVFDSVVTSQVDQEQRYAEMYAAASLSEEEYGRQHVSDEDVAAELADLFPPHPDERERESAVYPGAPYHPPGVDRSEDPPLYEVLGLRLEEDDLKKKEDRLVLGQSAVNKVHGKVRSLLAARHLAVVKQLLSRGLPRVVVDSGRVNGKLTFHLTTSQGSTTGETGGTGLAATDIRAATAGVLPKFGSRSVFTLPRARILPGVKVLVKQADDRSPQSSQVKANVYGEVEITFKTVT</sequence>
<dbReference type="Proteomes" id="UP001063350">
    <property type="component" value="Chromosome"/>
</dbReference>
<dbReference type="KEGG" id="ddu:GF1_12580"/>
<name>A0A915U1N2_9BACT</name>
<gene>
    <name evidence="1" type="ORF">GF1_12580</name>
</gene>
<protein>
    <submittedName>
        <fullName evidence="1">Uncharacterized protein</fullName>
    </submittedName>
</protein>
<evidence type="ECO:0000313" key="2">
    <source>
        <dbReference type="Proteomes" id="UP001063350"/>
    </source>
</evidence>
<evidence type="ECO:0000313" key="1">
    <source>
        <dbReference type="EMBL" id="BCO08882.1"/>
    </source>
</evidence>
<accession>A0A915U1N2</accession>
<keyword evidence="2" id="KW-1185">Reference proteome</keyword>
<dbReference type="RefSeq" id="WP_267928768.1">
    <property type="nucleotide sequence ID" value="NZ_AP024233.1"/>
</dbReference>
<proteinExistence type="predicted"/>
<dbReference type="AlphaFoldDB" id="A0A915U1N2"/>
<organism evidence="1 2">
    <name type="scientific">Desulfolithobacter dissulfuricans</name>
    <dbReference type="NCBI Taxonomy" id="2795293"/>
    <lineage>
        <taxon>Bacteria</taxon>
        <taxon>Pseudomonadati</taxon>
        <taxon>Thermodesulfobacteriota</taxon>
        <taxon>Desulfobulbia</taxon>
        <taxon>Desulfobulbales</taxon>
        <taxon>Desulfobulbaceae</taxon>
        <taxon>Desulfolithobacter</taxon>
    </lineage>
</organism>